<dbReference type="GO" id="GO:0009435">
    <property type="term" value="P:NAD+ biosynthetic process"/>
    <property type="evidence" value="ECO:0007669"/>
    <property type="project" value="InterPro"/>
</dbReference>
<evidence type="ECO:0000313" key="2">
    <source>
        <dbReference type="EMBL" id="OMJ29685.1"/>
    </source>
</evidence>
<protein>
    <submittedName>
        <fullName evidence="2">Glutamine-dependent NAD(+) synthetase</fullName>
    </submittedName>
</protein>
<keyword evidence="3" id="KW-1185">Reference proteome</keyword>
<dbReference type="EMBL" id="LSSM01000211">
    <property type="protein sequence ID" value="OMJ29685.1"/>
    <property type="molecule type" value="Genomic_DNA"/>
</dbReference>
<reference evidence="3" key="1">
    <citation type="submission" date="2017-01" db="EMBL/GenBank/DDBJ databases">
        <authorList>
            <person name="Wang Y."/>
            <person name="White M."/>
            <person name="Kvist S."/>
            <person name="Moncalvo J.-M."/>
        </authorList>
    </citation>
    <scope>NUCLEOTIDE SEQUENCE [LARGE SCALE GENOMIC DNA]</scope>
    <source>
        <strain evidence="3">ID-206-W2</strain>
    </source>
</reference>
<name>A0A1R1YS59_9FUNG</name>
<dbReference type="InterPro" id="IPR003694">
    <property type="entry name" value="NAD_synthase"/>
</dbReference>
<dbReference type="Proteomes" id="UP000187429">
    <property type="component" value="Unassembled WGS sequence"/>
</dbReference>
<dbReference type="PANTHER" id="PTHR23090:SF9">
    <property type="entry name" value="GLUTAMINE-DEPENDENT NAD(+) SYNTHETASE"/>
    <property type="match status" value="1"/>
</dbReference>
<dbReference type="GO" id="GO:0003952">
    <property type="term" value="F:NAD+ synthase (glutamine-hydrolyzing) activity"/>
    <property type="evidence" value="ECO:0007669"/>
    <property type="project" value="InterPro"/>
</dbReference>
<dbReference type="Gene3D" id="3.40.50.620">
    <property type="entry name" value="HUPs"/>
    <property type="match status" value="1"/>
</dbReference>
<sequence length="75" mass="9051">MASKVKLFFYYYAINRHKMTTLTPAYHAEPYSPDDNRFDHRPFLYNAGFEHQFEQIDAKLELIKSRFCDRVVNDE</sequence>
<organism evidence="2 3">
    <name type="scientific">Smittium culicis</name>
    <dbReference type="NCBI Taxonomy" id="133412"/>
    <lineage>
        <taxon>Eukaryota</taxon>
        <taxon>Fungi</taxon>
        <taxon>Fungi incertae sedis</taxon>
        <taxon>Zoopagomycota</taxon>
        <taxon>Kickxellomycotina</taxon>
        <taxon>Harpellomycetes</taxon>
        <taxon>Harpellales</taxon>
        <taxon>Legeriomycetaceae</taxon>
        <taxon>Smittium</taxon>
    </lineage>
</organism>
<dbReference type="InterPro" id="IPR014729">
    <property type="entry name" value="Rossmann-like_a/b/a_fold"/>
</dbReference>
<evidence type="ECO:0000313" key="3">
    <source>
        <dbReference type="Proteomes" id="UP000187429"/>
    </source>
</evidence>
<comment type="caution">
    <text evidence="2">The sequence shown here is derived from an EMBL/GenBank/DDBJ whole genome shotgun (WGS) entry which is preliminary data.</text>
</comment>
<proteinExistence type="predicted"/>
<accession>A0A1R1YS59</accession>
<dbReference type="GO" id="GO:0004359">
    <property type="term" value="F:glutaminase activity"/>
    <property type="evidence" value="ECO:0007669"/>
    <property type="project" value="InterPro"/>
</dbReference>
<dbReference type="AlphaFoldDB" id="A0A1R1YS59"/>
<gene>
    <name evidence="2" type="ORF">AYI69_g801</name>
</gene>
<dbReference type="OrthoDB" id="2020662at2759"/>
<dbReference type="PANTHER" id="PTHR23090">
    <property type="entry name" value="NH 3 /GLUTAMINE-DEPENDENT NAD + SYNTHETASE"/>
    <property type="match status" value="1"/>
</dbReference>
<dbReference type="GO" id="GO:0005737">
    <property type="term" value="C:cytoplasm"/>
    <property type="evidence" value="ECO:0007669"/>
    <property type="project" value="InterPro"/>
</dbReference>
<keyword evidence="1" id="KW-0436">Ligase</keyword>
<evidence type="ECO:0000256" key="1">
    <source>
        <dbReference type="ARBA" id="ARBA00022598"/>
    </source>
</evidence>